<dbReference type="InterPro" id="IPR006212">
    <property type="entry name" value="Furin_repeat"/>
</dbReference>
<dbReference type="PANTHER" id="PTHR23275">
    <property type="entry name" value="CABRIOLET.-RELATED"/>
    <property type="match status" value="1"/>
</dbReference>
<name>V6TXB6_GIAIN</name>
<dbReference type="InterPro" id="IPR000742">
    <property type="entry name" value="EGF"/>
</dbReference>
<reference evidence="4" key="1">
    <citation type="submission" date="2012-02" db="EMBL/GenBank/DDBJ databases">
        <title>Genome sequencing of Giardia lamblia Genotypes A2 and B isolates (DH and GS) and comparative analysis with the genomes of Genotypes A1 and E (WB and Pig).</title>
        <authorList>
            <person name="Adam R."/>
            <person name="Dahlstrom E."/>
            <person name="Martens C."/>
            <person name="Bruno D."/>
            <person name="Barbian K."/>
            <person name="Porcella S.F."/>
            <person name="Nash T."/>
        </authorList>
    </citation>
    <scope>NUCLEOTIDE SEQUENCE</scope>
    <source>
        <strain evidence="4">GS</strain>
    </source>
</reference>
<gene>
    <name evidence="3" type="ORF">GSB_152911</name>
</gene>
<dbReference type="PROSITE" id="PS50050">
    <property type="entry name" value="TNFR_NGFR_2"/>
    <property type="match status" value="1"/>
</dbReference>
<comment type="caution">
    <text evidence="3">The sequence shown here is derived from an EMBL/GenBank/DDBJ whole genome shotgun (WGS) entry which is preliminary data.</text>
</comment>
<dbReference type="InterPro" id="IPR001368">
    <property type="entry name" value="TNFR/NGFR_Cys_rich_reg"/>
</dbReference>
<dbReference type="VEuPathDB" id="GiardiaDB:QR46_4979"/>
<dbReference type="SMART" id="SM00181">
    <property type="entry name" value="EGF"/>
    <property type="match status" value="5"/>
</dbReference>
<reference evidence="3 4" key="2">
    <citation type="journal article" date="2013" name="Genome Biol. Evol.">
        <title>Genome sequencing of Giardia lamblia genotypes A2 and B isolates (DH and GS) and comparative analysis with the genomes of genotypes A1 and E (WB and Pig).</title>
        <authorList>
            <person name="Adam R.D."/>
            <person name="Dahlstrom E.W."/>
            <person name="Martens C.A."/>
            <person name="Bruno D.P."/>
            <person name="Barbian K.D."/>
            <person name="Ricklefs S.M."/>
            <person name="Hernandez M.M."/>
            <person name="Narla N.P."/>
            <person name="Patel R.B."/>
            <person name="Porcella S.F."/>
            <person name="Nash T.E."/>
        </authorList>
    </citation>
    <scope>NUCLEOTIDE SEQUENCE [LARGE SCALE GENOMIC DNA]</scope>
    <source>
        <strain evidence="3 4">GS</strain>
    </source>
</reference>
<comment type="caution">
    <text evidence="1">Lacks conserved residue(s) required for the propagation of feature annotation.</text>
</comment>
<sequence>VSDPAGVSIDGFCRPSSSSQAITAGCTGSDGAALTDSSTACGMCSGEFFLFMGGCYSQTETPGSEICTAAEGGRCTTCKTDSGLFKNPAASPTLGSECILCSDATNRDGVMGVAGCSQCTKADGIGAATCNTCQDGYYKDNSNMCQKCHTDCATCSGSASACASCSGSKYLKTDGTCADTCESKFYADPQSNKCIACSAQEGGITDCDTCTYDAALQGPKCTACNSGKKVKTALDGTTTCVDLDTECATGNTHFKDDGTSTCLQCGDVSKGVEHCETCTSANVCTRCLPGFFRASDTSCTACGANCATCTSAAINDCTACLPGYFLKTGSPNECVPCGDVDKGGIEGCAECTFSTSLTCISCKPNYRQSGSDSVTCTKACEDPTACGGTTGACGAIVVGGDGSMTYYCSQCRQQ</sequence>
<evidence type="ECO:0000256" key="1">
    <source>
        <dbReference type="PROSITE-ProRule" id="PRU00206"/>
    </source>
</evidence>
<evidence type="ECO:0000259" key="2">
    <source>
        <dbReference type="PROSITE" id="PS50050"/>
    </source>
</evidence>
<dbReference type="SMART" id="SM00261">
    <property type="entry name" value="FU"/>
    <property type="match status" value="3"/>
</dbReference>
<feature type="repeat" description="TNFR-Cys" evidence="1">
    <location>
        <begin position="132"/>
        <end position="177"/>
    </location>
</feature>
<feature type="non-terminal residue" evidence="3">
    <location>
        <position position="1"/>
    </location>
</feature>
<protein>
    <submittedName>
        <fullName evidence="3">Variant-specific surface protein</fullName>
    </submittedName>
</protein>
<accession>V6TXB6</accession>
<evidence type="ECO:0000313" key="4">
    <source>
        <dbReference type="Proteomes" id="UP000018040"/>
    </source>
</evidence>
<dbReference type="SUPFAM" id="SSF57184">
    <property type="entry name" value="Growth factor receptor domain"/>
    <property type="match status" value="2"/>
</dbReference>
<dbReference type="Gene3D" id="2.10.220.10">
    <property type="entry name" value="Hormone Receptor, Insulin-like Growth Factor Receptor 1, Chain A, domain 2"/>
    <property type="match status" value="3"/>
</dbReference>
<dbReference type="Pfam" id="PF03302">
    <property type="entry name" value="VSP"/>
    <property type="match status" value="1"/>
</dbReference>
<evidence type="ECO:0000313" key="3">
    <source>
        <dbReference type="EMBL" id="ESU43224.1"/>
    </source>
</evidence>
<keyword evidence="1" id="KW-1015">Disulfide bond</keyword>
<organism evidence="3 4">
    <name type="scientific">Giardia intestinalis</name>
    <name type="common">Giardia lamblia</name>
    <dbReference type="NCBI Taxonomy" id="5741"/>
    <lineage>
        <taxon>Eukaryota</taxon>
        <taxon>Metamonada</taxon>
        <taxon>Diplomonadida</taxon>
        <taxon>Hexamitidae</taxon>
        <taxon>Giardiinae</taxon>
        <taxon>Giardia</taxon>
    </lineage>
</organism>
<dbReference type="InterPro" id="IPR005127">
    <property type="entry name" value="Giardia_VSP"/>
</dbReference>
<dbReference type="PANTHER" id="PTHR23275:SF100">
    <property type="entry name" value="EGF-LIKE DOMAIN-CONTAINING PROTEIN"/>
    <property type="match status" value="1"/>
</dbReference>
<dbReference type="InterPro" id="IPR052798">
    <property type="entry name" value="Giardia_VSA"/>
</dbReference>
<dbReference type="EMBL" id="AHHH01000055">
    <property type="protein sequence ID" value="ESU43224.1"/>
    <property type="molecule type" value="Genomic_DNA"/>
</dbReference>
<feature type="domain" description="TNFR-Cys" evidence="2">
    <location>
        <begin position="132"/>
        <end position="177"/>
    </location>
</feature>
<dbReference type="Proteomes" id="UP000018040">
    <property type="component" value="Unassembled WGS sequence"/>
</dbReference>
<feature type="disulfide bond" evidence="1">
    <location>
        <begin position="152"/>
        <end position="165"/>
    </location>
</feature>
<dbReference type="AlphaFoldDB" id="V6TXB6"/>
<proteinExistence type="predicted"/>
<dbReference type="InterPro" id="IPR009030">
    <property type="entry name" value="Growth_fac_rcpt_cys_sf"/>
</dbReference>
<feature type="disulfide bond" evidence="1">
    <location>
        <begin position="133"/>
        <end position="148"/>
    </location>
</feature>